<protein>
    <submittedName>
        <fullName evidence="7">Uncharacterized protein</fullName>
    </submittedName>
</protein>
<feature type="transmembrane region" description="Helical" evidence="6">
    <location>
        <begin position="223"/>
        <end position="243"/>
    </location>
</feature>
<dbReference type="Gene3D" id="1.20.1250.20">
    <property type="entry name" value="MFS general substrate transporter like domains"/>
    <property type="match status" value="1"/>
</dbReference>
<dbReference type="SUPFAM" id="SSF103473">
    <property type="entry name" value="MFS general substrate transporter"/>
    <property type="match status" value="1"/>
</dbReference>
<reference evidence="7 8" key="1">
    <citation type="submission" date="2024-01" db="EMBL/GenBank/DDBJ databases">
        <title>The genomes of 5 underutilized Papilionoideae crops provide insights into root nodulation and disease resistanc.</title>
        <authorList>
            <person name="Jiang F."/>
        </authorList>
    </citation>
    <scope>NUCLEOTIDE SEQUENCE [LARGE SCALE GENOMIC DNA]</scope>
    <source>
        <strain evidence="7">DUOXIRENSHENG_FW03</strain>
        <tissue evidence="7">Leaves</tissue>
    </source>
</reference>
<dbReference type="GO" id="GO:0016020">
    <property type="term" value="C:membrane"/>
    <property type="evidence" value="ECO:0007669"/>
    <property type="project" value="UniProtKB-SubCell"/>
</dbReference>
<dbReference type="InterPro" id="IPR036259">
    <property type="entry name" value="MFS_trans_sf"/>
</dbReference>
<dbReference type="GO" id="GO:0006857">
    <property type="term" value="P:oligopeptide transport"/>
    <property type="evidence" value="ECO:0007669"/>
    <property type="project" value="InterPro"/>
</dbReference>
<evidence type="ECO:0000256" key="6">
    <source>
        <dbReference type="SAM" id="Phobius"/>
    </source>
</evidence>
<keyword evidence="4 6" id="KW-1133">Transmembrane helix</keyword>
<comment type="caution">
    <text evidence="7">The sequence shown here is derived from an EMBL/GenBank/DDBJ whole genome shotgun (WGS) entry which is preliminary data.</text>
</comment>
<keyword evidence="5 6" id="KW-0472">Membrane</keyword>
<feature type="transmembrane region" description="Helical" evidence="6">
    <location>
        <begin position="83"/>
        <end position="101"/>
    </location>
</feature>
<dbReference type="InterPro" id="IPR018456">
    <property type="entry name" value="PTR2_symporter_CS"/>
</dbReference>
<dbReference type="GO" id="GO:0022857">
    <property type="term" value="F:transmembrane transporter activity"/>
    <property type="evidence" value="ECO:0007669"/>
    <property type="project" value="InterPro"/>
</dbReference>
<sequence length="372" mass="40684">MGSIDIDDDTPLLEQGAQYTGDGSVHYRGGPALKKDTGNWRACPFILGNECCERLAFFGIATNIVTYLTTKLHEGNVSAANNVSIWLGTCYLTPLIGAVLADGYWGRYWTIAVFSMIYFIGMCTLTLSASLPALKPAECLGSVCPSATPAQFAVFYFGLYVFALGAGGVKACVPSFGADQFDVTDPEERAKKGSFFNWYYFSIYLGAIVSTSLVVWIQDNVGWGLGFGIPTLFMALSVVCFFIGTPLYRFQKPVGSPVTRICQVLCASVRKWKLVVPEDSSLLYEMPDKRSAVKGSRKLVHSNDLRCLDRAATVSDYESKSAAAVLEIMRLQLARDLDLVNEPVAVPLTGIGFLNMLVYVVAAKRYRQKKAC</sequence>
<evidence type="ECO:0000256" key="2">
    <source>
        <dbReference type="ARBA" id="ARBA00005982"/>
    </source>
</evidence>
<dbReference type="PROSITE" id="PS01022">
    <property type="entry name" value="PTR2_1"/>
    <property type="match status" value="1"/>
</dbReference>
<evidence type="ECO:0000256" key="4">
    <source>
        <dbReference type="ARBA" id="ARBA00022989"/>
    </source>
</evidence>
<gene>
    <name evidence="7" type="ORF">VNO78_11058</name>
</gene>
<feature type="transmembrane region" description="Helical" evidence="6">
    <location>
        <begin position="198"/>
        <end position="217"/>
    </location>
</feature>
<proteinExistence type="inferred from homology"/>
<feature type="transmembrane region" description="Helical" evidence="6">
    <location>
        <begin position="108"/>
        <end position="134"/>
    </location>
</feature>
<dbReference type="Proteomes" id="UP001386955">
    <property type="component" value="Unassembled WGS sequence"/>
</dbReference>
<evidence type="ECO:0000256" key="1">
    <source>
        <dbReference type="ARBA" id="ARBA00004141"/>
    </source>
</evidence>
<dbReference type="PANTHER" id="PTHR11654">
    <property type="entry name" value="OLIGOPEPTIDE TRANSPORTER-RELATED"/>
    <property type="match status" value="1"/>
</dbReference>
<evidence type="ECO:0000256" key="5">
    <source>
        <dbReference type="ARBA" id="ARBA00023136"/>
    </source>
</evidence>
<organism evidence="7 8">
    <name type="scientific">Psophocarpus tetragonolobus</name>
    <name type="common">Winged bean</name>
    <name type="synonym">Dolichos tetragonolobus</name>
    <dbReference type="NCBI Taxonomy" id="3891"/>
    <lineage>
        <taxon>Eukaryota</taxon>
        <taxon>Viridiplantae</taxon>
        <taxon>Streptophyta</taxon>
        <taxon>Embryophyta</taxon>
        <taxon>Tracheophyta</taxon>
        <taxon>Spermatophyta</taxon>
        <taxon>Magnoliopsida</taxon>
        <taxon>eudicotyledons</taxon>
        <taxon>Gunneridae</taxon>
        <taxon>Pentapetalae</taxon>
        <taxon>rosids</taxon>
        <taxon>fabids</taxon>
        <taxon>Fabales</taxon>
        <taxon>Fabaceae</taxon>
        <taxon>Papilionoideae</taxon>
        <taxon>50 kb inversion clade</taxon>
        <taxon>NPAAA clade</taxon>
        <taxon>indigoferoid/millettioid clade</taxon>
        <taxon>Phaseoleae</taxon>
        <taxon>Psophocarpus</taxon>
    </lineage>
</organism>
<keyword evidence="3 6" id="KW-0812">Transmembrane</keyword>
<evidence type="ECO:0000256" key="3">
    <source>
        <dbReference type="ARBA" id="ARBA00022692"/>
    </source>
</evidence>
<dbReference type="Pfam" id="PF00854">
    <property type="entry name" value="PTR2"/>
    <property type="match status" value="1"/>
</dbReference>
<accession>A0AAN9XNA1</accession>
<dbReference type="EMBL" id="JAYMYS010000003">
    <property type="protein sequence ID" value="KAK7399864.1"/>
    <property type="molecule type" value="Genomic_DNA"/>
</dbReference>
<feature type="transmembrane region" description="Helical" evidence="6">
    <location>
        <begin position="154"/>
        <end position="177"/>
    </location>
</feature>
<dbReference type="InterPro" id="IPR000109">
    <property type="entry name" value="POT_fam"/>
</dbReference>
<evidence type="ECO:0000313" key="7">
    <source>
        <dbReference type="EMBL" id="KAK7399864.1"/>
    </source>
</evidence>
<comment type="similarity">
    <text evidence="2">Belongs to the major facilitator superfamily. Proton-dependent oligopeptide transporter (POT/PTR) (TC 2.A.17) family.</text>
</comment>
<evidence type="ECO:0000313" key="8">
    <source>
        <dbReference type="Proteomes" id="UP001386955"/>
    </source>
</evidence>
<keyword evidence="8" id="KW-1185">Reference proteome</keyword>
<comment type="subcellular location">
    <subcellularLocation>
        <location evidence="1">Membrane</location>
        <topology evidence="1">Multi-pass membrane protein</topology>
    </subcellularLocation>
</comment>
<name>A0AAN9XNA1_PSOTE</name>
<dbReference type="AlphaFoldDB" id="A0AAN9XNA1"/>